<dbReference type="Pfam" id="PF00002">
    <property type="entry name" value="7tm_2"/>
    <property type="match status" value="1"/>
</dbReference>
<comment type="subcellular location">
    <subcellularLocation>
        <location evidence="1">Membrane</location>
        <topology evidence="1">Multi-pass membrane protein</topology>
    </subcellularLocation>
</comment>
<proteinExistence type="predicted"/>
<dbReference type="InterPro" id="IPR017981">
    <property type="entry name" value="GPCR_2-like_7TM"/>
</dbReference>
<evidence type="ECO:0000256" key="2">
    <source>
        <dbReference type="ARBA" id="ARBA00022692"/>
    </source>
</evidence>
<dbReference type="InterPro" id="IPR050332">
    <property type="entry name" value="GPCR_2"/>
</dbReference>
<accession>A0ABD2PM33</accession>
<evidence type="ECO:0000256" key="5">
    <source>
        <dbReference type="SAM" id="Phobius"/>
    </source>
</evidence>
<keyword evidence="3 5" id="KW-1133">Transmembrane helix</keyword>
<dbReference type="InterPro" id="IPR000832">
    <property type="entry name" value="GPCR_2_secretin-like"/>
</dbReference>
<dbReference type="PROSITE" id="PS50261">
    <property type="entry name" value="G_PROTEIN_RECEP_F2_4"/>
    <property type="match status" value="1"/>
</dbReference>
<protein>
    <recommendedName>
        <fullName evidence="6">G-protein coupled receptors family 2 profile 2 domain-containing protein</fullName>
    </recommendedName>
</protein>
<evidence type="ECO:0000256" key="3">
    <source>
        <dbReference type="ARBA" id="ARBA00022989"/>
    </source>
</evidence>
<keyword evidence="8" id="KW-1185">Reference proteome</keyword>
<sequence>VNTIFLMNVLRVLLSRHKSNQTTDVRHIKNAARAVVLLIPLLGFTNFIHLVREDSDNVYSYSIVYTLKKILPAFQGVFISIIHCFIRSDVRRYLRRNARQYCCRHAGLMDSDEARIMSINQLRMTSDNTLAKRRRMMNKRQTVISEVSSRVGITKLDLNDKDATGIKQPRVQIRTNEV</sequence>
<name>A0ABD2PM33_9PLAT</name>
<evidence type="ECO:0000259" key="6">
    <source>
        <dbReference type="PROSITE" id="PS50261"/>
    </source>
</evidence>
<feature type="transmembrane region" description="Helical" evidence="5">
    <location>
        <begin position="70"/>
        <end position="86"/>
    </location>
</feature>
<dbReference type="Proteomes" id="UP001626550">
    <property type="component" value="Unassembled WGS sequence"/>
</dbReference>
<keyword evidence="4 5" id="KW-0472">Membrane</keyword>
<organism evidence="7 8">
    <name type="scientific">Cichlidogyrus casuarinus</name>
    <dbReference type="NCBI Taxonomy" id="1844966"/>
    <lineage>
        <taxon>Eukaryota</taxon>
        <taxon>Metazoa</taxon>
        <taxon>Spiralia</taxon>
        <taxon>Lophotrochozoa</taxon>
        <taxon>Platyhelminthes</taxon>
        <taxon>Monogenea</taxon>
        <taxon>Monopisthocotylea</taxon>
        <taxon>Dactylogyridea</taxon>
        <taxon>Ancyrocephalidae</taxon>
        <taxon>Cichlidogyrus</taxon>
    </lineage>
</organism>
<evidence type="ECO:0000256" key="1">
    <source>
        <dbReference type="ARBA" id="ARBA00004141"/>
    </source>
</evidence>
<gene>
    <name evidence="7" type="ORF">Ciccas_012877</name>
</gene>
<dbReference type="EMBL" id="JBJKFK010004992">
    <property type="protein sequence ID" value="KAL3308588.1"/>
    <property type="molecule type" value="Genomic_DNA"/>
</dbReference>
<evidence type="ECO:0000256" key="4">
    <source>
        <dbReference type="ARBA" id="ARBA00023136"/>
    </source>
</evidence>
<comment type="caution">
    <text evidence="7">The sequence shown here is derived from an EMBL/GenBank/DDBJ whole genome shotgun (WGS) entry which is preliminary data.</text>
</comment>
<dbReference type="Gene3D" id="1.20.1070.10">
    <property type="entry name" value="Rhodopsin 7-helix transmembrane proteins"/>
    <property type="match status" value="1"/>
</dbReference>
<feature type="transmembrane region" description="Helical" evidence="5">
    <location>
        <begin position="31"/>
        <end position="50"/>
    </location>
</feature>
<dbReference type="PRINTS" id="PR00249">
    <property type="entry name" value="GPCRSECRETIN"/>
</dbReference>
<dbReference type="PANTHER" id="PTHR45620">
    <property type="entry name" value="PDF RECEPTOR-LIKE PROTEIN-RELATED"/>
    <property type="match status" value="1"/>
</dbReference>
<dbReference type="AlphaFoldDB" id="A0ABD2PM33"/>
<dbReference type="GO" id="GO:0016020">
    <property type="term" value="C:membrane"/>
    <property type="evidence" value="ECO:0007669"/>
    <property type="project" value="UniProtKB-SubCell"/>
</dbReference>
<dbReference type="PROSITE" id="PS00650">
    <property type="entry name" value="G_PROTEIN_RECEP_F2_2"/>
    <property type="match status" value="1"/>
</dbReference>
<dbReference type="InterPro" id="IPR017983">
    <property type="entry name" value="GPCR_2_secretin-like_CS"/>
</dbReference>
<evidence type="ECO:0000313" key="8">
    <source>
        <dbReference type="Proteomes" id="UP001626550"/>
    </source>
</evidence>
<feature type="domain" description="G-protein coupled receptors family 2 profile 2" evidence="6">
    <location>
        <begin position="1"/>
        <end position="87"/>
    </location>
</feature>
<feature type="non-terminal residue" evidence="7">
    <location>
        <position position="1"/>
    </location>
</feature>
<reference evidence="7 8" key="1">
    <citation type="submission" date="2024-11" db="EMBL/GenBank/DDBJ databases">
        <title>Adaptive evolution of stress response genes in parasites aligns with host niche diversity.</title>
        <authorList>
            <person name="Hahn C."/>
            <person name="Resl P."/>
        </authorList>
    </citation>
    <scope>NUCLEOTIDE SEQUENCE [LARGE SCALE GENOMIC DNA]</scope>
    <source>
        <strain evidence="7">EGGRZ-B1_66</strain>
        <tissue evidence="7">Body</tissue>
    </source>
</reference>
<evidence type="ECO:0000313" key="7">
    <source>
        <dbReference type="EMBL" id="KAL3308588.1"/>
    </source>
</evidence>
<dbReference type="PANTHER" id="PTHR45620:SF15">
    <property type="entry name" value="DIURETIC HORMONE 44 RECEPTOR 1-RELATED"/>
    <property type="match status" value="1"/>
</dbReference>
<keyword evidence="2 5" id="KW-0812">Transmembrane</keyword>